<dbReference type="InterPro" id="IPR036396">
    <property type="entry name" value="Cyt_P450_sf"/>
</dbReference>
<organism evidence="14 15">
    <name type="scientific">Leucocoprinus birnbaumii</name>
    <dbReference type="NCBI Taxonomy" id="56174"/>
    <lineage>
        <taxon>Eukaryota</taxon>
        <taxon>Fungi</taxon>
        <taxon>Dikarya</taxon>
        <taxon>Basidiomycota</taxon>
        <taxon>Agaricomycotina</taxon>
        <taxon>Agaricomycetes</taxon>
        <taxon>Agaricomycetidae</taxon>
        <taxon>Agaricales</taxon>
        <taxon>Agaricineae</taxon>
        <taxon>Agaricaceae</taxon>
        <taxon>Leucocoprinus</taxon>
    </lineage>
</organism>
<dbReference type="GO" id="GO:0016705">
    <property type="term" value="F:oxidoreductase activity, acting on paired donors, with incorporation or reduction of molecular oxygen"/>
    <property type="evidence" value="ECO:0007669"/>
    <property type="project" value="InterPro"/>
</dbReference>
<keyword evidence="10 13" id="KW-0408">Iron</keyword>
<evidence type="ECO:0000256" key="12">
    <source>
        <dbReference type="ARBA" id="ARBA00023136"/>
    </source>
</evidence>
<dbReference type="InterPro" id="IPR001128">
    <property type="entry name" value="Cyt_P450"/>
</dbReference>
<dbReference type="PRINTS" id="PR00385">
    <property type="entry name" value="P450"/>
</dbReference>
<dbReference type="SUPFAM" id="SSF48264">
    <property type="entry name" value="Cytochrome P450"/>
    <property type="match status" value="1"/>
</dbReference>
<keyword evidence="15" id="KW-1185">Reference proteome</keyword>
<sequence>MGPSSPSWLYGNIRQVWGAENSVAHERWVKQYGNTLQYKFFLGTFQKPEETRYLLRRIVGDGVIVAEGSKHRQQRKVMNPAFGTVQIRELTEIFVEKALELRDVWAADIKKQSQGKKIQGRLDVMTGLSRMTLDVIGLAGFNYKFNSLSGERNELSEAFRNLTNSRPGISARVILRGMLGKLGFLVPLASDEAEYKARTTMDRVGAQLMNQSKAALQKPDGEAEKRAARRDLLSLLLKANMSPDVPEHQRMTDQEVLAQVPTFLAAGHETTSTATTWALYALSLFPEIQTRLRDELFTIQSDNPTMDELNSLQYLDRVIRETLRLHAPVPGTTRVAVKDDIIPLDKPIVDRKGRVRDSVSIRKGQTVFIPILTVNRSEELWGKDALEFKPERWETPQEATSGVPGIWGNMLTFFGGPRACIGYRFSLADLLFVNYRMKALLFTLVRAFEFELAVPASEIGKKNTAVQRPYLVSDPEGGNQLPLMVRPFARVF</sequence>
<dbReference type="AlphaFoldDB" id="A0AAD5VYL5"/>
<evidence type="ECO:0000256" key="2">
    <source>
        <dbReference type="ARBA" id="ARBA00004370"/>
    </source>
</evidence>
<keyword evidence="8" id="KW-1133">Transmembrane helix</keyword>
<evidence type="ECO:0000256" key="5">
    <source>
        <dbReference type="ARBA" id="ARBA00022617"/>
    </source>
</evidence>
<keyword evidence="12" id="KW-0472">Membrane</keyword>
<evidence type="ECO:0000256" key="6">
    <source>
        <dbReference type="ARBA" id="ARBA00022692"/>
    </source>
</evidence>
<evidence type="ECO:0000256" key="10">
    <source>
        <dbReference type="ARBA" id="ARBA00023004"/>
    </source>
</evidence>
<dbReference type="GO" id="GO:0020037">
    <property type="term" value="F:heme binding"/>
    <property type="evidence" value="ECO:0007669"/>
    <property type="project" value="InterPro"/>
</dbReference>
<dbReference type="GO" id="GO:0004497">
    <property type="term" value="F:monooxygenase activity"/>
    <property type="evidence" value="ECO:0007669"/>
    <property type="project" value="UniProtKB-KW"/>
</dbReference>
<proteinExistence type="inferred from homology"/>
<protein>
    <recommendedName>
        <fullName evidence="16">Cytochrome P450</fullName>
    </recommendedName>
</protein>
<keyword evidence="7 13" id="KW-0479">Metal-binding</keyword>
<keyword evidence="6" id="KW-0812">Transmembrane</keyword>
<evidence type="ECO:0000313" key="15">
    <source>
        <dbReference type="Proteomes" id="UP001213000"/>
    </source>
</evidence>
<dbReference type="InterPro" id="IPR002403">
    <property type="entry name" value="Cyt_P450_E_grp-IV"/>
</dbReference>
<gene>
    <name evidence="14" type="ORF">NP233_g4328</name>
</gene>
<dbReference type="Gene3D" id="1.10.630.10">
    <property type="entry name" value="Cytochrome P450"/>
    <property type="match status" value="1"/>
</dbReference>
<comment type="subcellular location">
    <subcellularLocation>
        <location evidence="2">Membrane</location>
    </subcellularLocation>
</comment>
<evidence type="ECO:0000256" key="8">
    <source>
        <dbReference type="ARBA" id="ARBA00022989"/>
    </source>
</evidence>
<dbReference type="EMBL" id="JANIEX010000232">
    <property type="protein sequence ID" value="KAJ3570545.1"/>
    <property type="molecule type" value="Genomic_DNA"/>
</dbReference>
<name>A0AAD5VYL5_9AGAR</name>
<dbReference type="CDD" id="cd11069">
    <property type="entry name" value="CYP_FUM15-like"/>
    <property type="match status" value="1"/>
</dbReference>
<evidence type="ECO:0000256" key="1">
    <source>
        <dbReference type="ARBA" id="ARBA00001971"/>
    </source>
</evidence>
<evidence type="ECO:0000256" key="13">
    <source>
        <dbReference type="PIRSR" id="PIRSR602403-1"/>
    </source>
</evidence>
<keyword evidence="9" id="KW-0560">Oxidoreductase</keyword>
<evidence type="ECO:0000256" key="9">
    <source>
        <dbReference type="ARBA" id="ARBA00023002"/>
    </source>
</evidence>
<keyword evidence="5 13" id="KW-0349">Heme</keyword>
<dbReference type="Proteomes" id="UP001213000">
    <property type="component" value="Unassembled WGS sequence"/>
</dbReference>
<comment type="caution">
    <text evidence="14">The sequence shown here is derived from an EMBL/GenBank/DDBJ whole genome shotgun (WGS) entry which is preliminary data.</text>
</comment>
<reference evidence="14" key="1">
    <citation type="submission" date="2022-07" db="EMBL/GenBank/DDBJ databases">
        <title>Genome Sequence of Leucocoprinus birnbaumii.</title>
        <authorList>
            <person name="Buettner E."/>
        </authorList>
    </citation>
    <scope>NUCLEOTIDE SEQUENCE</scope>
    <source>
        <strain evidence="14">VT141</strain>
    </source>
</reference>
<dbReference type="GO" id="GO:0005506">
    <property type="term" value="F:iron ion binding"/>
    <property type="evidence" value="ECO:0007669"/>
    <property type="project" value="InterPro"/>
</dbReference>
<dbReference type="GO" id="GO:0016020">
    <property type="term" value="C:membrane"/>
    <property type="evidence" value="ECO:0007669"/>
    <property type="project" value="UniProtKB-SubCell"/>
</dbReference>
<accession>A0AAD5VYL5</accession>
<evidence type="ECO:0000256" key="3">
    <source>
        <dbReference type="ARBA" id="ARBA00004721"/>
    </source>
</evidence>
<dbReference type="InterPro" id="IPR050121">
    <property type="entry name" value="Cytochrome_P450_monoxygenase"/>
</dbReference>
<evidence type="ECO:0008006" key="16">
    <source>
        <dbReference type="Google" id="ProtNLM"/>
    </source>
</evidence>
<evidence type="ECO:0000256" key="7">
    <source>
        <dbReference type="ARBA" id="ARBA00022723"/>
    </source>
</evidence>
<comment type="similarity">
    <text evidence="4">Belongs to the cytochrome P450 family.</text>
</comment>
<comment type="cofactor">
    <cofactor evidence="1 13">
        <name>heme</name>
        <dbReference type="ChEBI" id="CHEBI:30413"/>
    </cofactor>
</comment>
<comment type="pathway">
    <text evidence="3">Secondary metabolite biosynthesis; terpenoid biosynthesis.</text>
</comment>
<dbReference type="PRINTS" id="PR00465">
    <property type="entry name" value="EP450IV"/>
</dbReference>
<feature type="binding site" description="axial binding residue" evidence="13">
    <location>
        <position position="420"/>
    </location>
    <ligand>
        <name>heme</name>
        <dbReference type="ChEBI" id="CHEBI:30413"/>
    </ligand>
    <ligandPart>
        <name>Fe</name>
        <dbReference type="ChEBI" id="CHEBI:18248"/>
    </ligandPart>
</feature>
<keyword evidence="11" id="KW-0503">Monooxygenase</keyword>
<dbReference type="PANTHER" id="PTHR24305">
    <property type="entry name" value="CYTOCHROME P450"/>
    <property type="match status" value="1"/>
</dbReference>
<evidence type="ECO:0000256" key="11">
    <source>
        <dbReference type="ARBA" id="ARBA00023033"/>
    </source>
</evidence>
<dbReference type="Pfam" id="PF00067">
    <property type="entry name" value="p450"/>
    <property type="match status" value="1"/>
</dbReference>
<evidence type="ECO:0000256" key="4">
    <source>
        <dbReference type="ARBA" id="ARBA00010617"/>
    </source>
</evidence>
<evidence type="ECO:0000313" key="14">
    <source>
        <dbReference type="EMBL" id="KAJ3570545.1"/>
    </source>
</evidence>
<dbReference type="PANTHER" id="PTHR24305:SF166">
    <property type="entry name" value="CYTOCHROME P450 12A4, MITOCHONDRIAL-RELATED"/>
    <property type="match status" value="1"/>
</dbReference>